<organism evidence="1 2">
    <name type="scientific">Modestobacter marinus</name>
    <dbReference type="NCBI Taxonomy" id="477641"/>
    <lineage>
        <taxon>Bacteria</taxon>
        <taxon>Bacillati</taxon>
        <taxon>Actinomycetota</taxon>
        <taxon>Actinomycetes</taxon>
        <taxon>Geodermatophilales</taxon>
        <taxon>Geodermatophilaceae</taxon>
        <taxon>Modestobacter</taxon>
    </lineage>
</organism>
<dbReference type="Proteomes" id="UP000648663">
    <property type="component" value="Unassembled WGS sequence"/>
</dbReference>
<evidence type="ECO:0000313" key="2">
    <source>
        <dbReference type="Proteomes" id="UP000648663"/>
    </source>
</evidence>
<evidence type="ECO:0000313" key="1">
    <source>
        <dbReference type="EMBL" id="GGL60367.1"/>
    </source>
</evidence>
<comment type="caution">
    <text evidence="1">The sequence shown here is derived from an EMBL/GenBank/DDBJ whole genome shotgun (WGS) entry which is preliminary data.</text>
</comment>
<keyword evidence="2" id="KW-1185">Reference proteome</keyword>
<name>A0ABQ2FW36_9ACTN</name>
<reference evidence="2" key="1">
    <citation type="journal article" date="2019" name="Int. J. Syst. Evol. Microbiol.">
        <title>The Global Catalogue of Microorganisms (GCM) 10K type strain sequencing project: providing services to taxonomists for standard genome sequencing and annotation.</title>
        <authorList>
            <consortium name="The Broad Institute Genomics Platform"/>
            <consortium name="The Broad Institute Genome Sequencing Center for Infectious Disease"/>
            <person name="Wu L."/>
            <person name="Ma J."/>
        </authorList>
    </citation>
    <scope>NUCLEOTIDE SEQUENCE [LARGE SCALE GENOMIC DNA]</scope>
    <source>
        <strain evidence="2">CGMCC 4.5581</strain>
    </source>
</reference>
<accession>A0ABQ2FW36</accession>
<proteinExistence type="predicted"/>
<protein>
    <submittedName>
        <fullName evidence="1">Uncharacterized protein</fullName>
    </submittedName>
</protein>
<dbReference type="EMBL" id="BMMI01000002">
    <property type="protein sequence ID" value="GGL60367.1"/>
    <property type="molecule type" value="Genomic_DNA"/>
</dbReference>
<sequence>MNVPGRWPAGPARGLAGRRPGYWGPVTTRLRFDGWILGTGTTSGTRVVLGHWPSSPLGAFSDVMVQRPDGHRVLLAPSEEVAEFVGSTYTFDEVRLTGVEVARPDERTWSLHAGPLRLTARVGRRPALGLLLRAVPAPLARTPAWVGLLDPPARLLTGLRTTGSAGNGRTEHYGVQDLHRLAAVEAGWDGEPLGDLAPVRPPVTFGFGSVPPEPSVVRVTTTVRLP</sequence>
<gene>
    <name evidence="1" type="ORF">GCM10011589_15500</name>
</gene>